<comment type="caution">
    <text evidence="2">The sequence shown here is derived from an EMBL/GenBank/DDBJ whole genome shotgun (WGS) entry which is preliminary data.</text>
</comment>
<dbReference type="Proteomes" id="UP001142393">
    <property type="component" value="Unassembled WGS sequence"/>
</dbReference>
<proteinExistence type="predicted"/>
<gene>
    <name evidence="2" type="ORF">DFH05DRAFT_1459419</name>
</gene>
<protein>
    <submittedName>
        <fullName evidence="2">Uncharacterized protein</fullName>
    </submittedName>
</protein>
<name>A0A9W8P311_9AGAR</name>
<organism evidence="2 3">
    <name type="scientific">Lentinula detonsa</name>
    <dbReference type="NCBI Taxonomy" id="2804962"/>
    <lineage>
        <taxon>Eukaryota</taxon>
        <taxon>Fungi</taxon>
        <taxon>Dikarya</taxon>
        <taxon>Basidiomycota</taxon>
        <taxon>Agaricomycotina</taxon>
        <taxon>Agaricomycetes</taxon>
        <taxon>Agaricomycetidae</taxon>
        <taxon>Agaricales</taxon>
        <taxon>Marasmiineae</taxon>
        <taxon>Omphalotaceae</taxon>
        <taxon>Lentinula</taxon>
    </lineage>
</organism>
<keyword evidence="3" id="KW-1185">Reference proteome</keyword>
<feature type="region of interest" description="Disordered" evidence="1">
    <location>
        <begin position="160"/>
        <end position="194"/>
    </location>
</feature>
<evidence type="ECO:0000313" key="3">
    <source>
        <dbReference type="Proteomes" id="UP001142393"/>
    </source>
</evidence>
<evidence type="ECO:0000313" key="2">
    <source>
        <dbReference type="EMBL" id="KAJ3745696.1"/>
    </source>
</evidence>
<accession>A0A9W8P311</accession>
<sequence length="263" mass="29796">MSRNTGEEPPQPPKIALLQTEPLVVSGAPRNLDINGDAAHNARAANDINNTVNNLNAHPVYTDSESFYNLICRYCGAHDDYMRSSNHNEAHNDFEGSTNYNGAHNDDIRRSSAGNRAVEERRLNPPYHGPYAPHSTFESMMRPEEYDYVEAFMQTRRESHEDFQFQHELGSNRKTSNGESRRPASPEEVEEPGQAQLRQCVQKFLAKWFSGKDLMSDLADTLINAGWDRETLADSGWVDVKDAYKGSGWTSPTFVRLRKICKE</sequence>
<evidence type="ECO:0000256" key="1">
    <source>
        <dbReference type="SAM" id="MobiDB-lite"/>
    </source>
</evidence>
<reference evidence="2 3" key="1">
    <citation type="journal article" date="2023" name="Proc. Natl. Acad. Sci. U.S.A.">
        <title>A global phylogenomic analysis of the shiitake genus Lentinula.</title>
        <authorList>
            <person name="Sierra-Patev S."/>
            <person name="Min B."/>
            <person name="Naranjo-Ortiz M."/>
            <person name="Looney B."/>
            <person name="Konkel Z."/>
            <person name="Slot J.C."/>
            <person name="Sakamoto Y."/>
            <person name="Steenwyk J.L."/>
            <person name="Rokas A."/>
            <person name="Carro J."/>
            <person name="Camarero S."/>
            <person name="Ferreira P."/>
            <person name="Molpeceres G."/>
            <person name="Ruiz-Duenas F.J."/>
            <person name="Serrano A."/>
            <person name="Henrissat B."/>
            <person name="Drula E."/>
            <person name="Hughes K.W."/>
            <person name="Mata J.L."/>
            <person name="Ishikawa N.K."/>
            <person name="Vargas-Isla R."/>
            <person name="Ushijima S."/>
            <person name="Smith C.A."/>
            <person name="Donoghue J."/>
            <person name="Ahrendt S."/>
            <person name="Andreopoulos W."/>
            <person name="He G."/>
            <person name="LaButti K."/>
            <person name="Lipzen A."/>
            <person name="Ng V."/>
            <person name="Riley R."/>
            <person name="Sandor L."/>
            <person name="Barry K."/>
            <person name="Martinez A.T."/>
            <person name="Xiao Y."/>
            <person name="Gibbons J.G."/>
            <person name="Terashima K."/>
            <person name="Grigoriev I.V."/>
            <person name="Hibbett D."/>
        </authorList>
    </citation>
    <scope>NUCLEOTIDE SEQUENCE [LARGE SCALE GENOMIC DNA]</scope>
    <source>
        <strain evidence="2 3">TFB7810</strain>
    </source>
</reference>
<dbReference type="EMBL" id="JANVFU010000005">
    <property type="protein sequence ID" value="KAJ3745696.1"/>
    <property type="molecule type" value="Genomic_DNA"/>
</dbReference>
<feature type="region of interest" description="Disordered" evidence="1">
    <location>
        <begin position="93"/>
        <end position="136"/>
    </location>
</feature>
<dbReference type="AlphaFoldDB" id="A0A9W8P311"/>